<name>A0ABR0ML59_GOSAR</name>
<gene>
    <name evidence="1" type="ORF">PVK06_042526</name>
</gene>
<protein>
    <submittedName>
        <fullName evidence="1">Uncharacterized protein</fullName>
    </submittedName>
</protein>
<dbReference type="Proteomes" id="UP001358586">
    <property type="component" value="Chromosome 12"/>
</dbReference>
<organism evidence="1 2">
    <name type="scientific">Gossypium arboreum</name>
    <name type="common">Tree cotton</name>
    <name type="synonym">Gossypium nanking</name>
    <dbReference type="NCBI Taxonomy" id="29729"/>
    <lineage>
        <taxon>Eukaryota</taxon>
        <taxon>Viridiplantae</taxon>
        <taxon>Streptophyta</taxon>
        <taxon>Embryophyta</taxon>
        <taxon>Tracheophyta</taxon>
        <taxon>Spermatophyta</taxon>
        <taxon>Magnoliopsida</taxon>
        <taxon>eudicotyledons</taxon>
        <taxon>Gunneridae</taxon>
        <taxon>Pentapetalae</taxon>
        <taxon>rosids</taxon>
        <taxon>malvids</taxon>
        <taxon>Malvales</taxon>
        <taxon>Malvaceae</taxon>
        <taxon>Malvoideae</taxon>
        <taxon>Gossypium</taxon>
    </lineage>
</organism>
<evidence type="ECO:0000313" key="1">
    <source>
        <dbReference type="EMBL" id="KAK5774670.1"/>
    </source>
</evidence>
<sequence>MDVDSLVSNSRPRATIGGVGYRQVEIESDNSLLIVVIQNELAANNSYNKVRLIQGKCLKDWKVKF</sequence>
<reference evidence="1 2" key="1">
    <citation type="submission" date="2023-03" db="EMBL/GenBank/DDBJ databases">
        <title>WGS of Gossypium arboreum.</title>
        <authorList>
            <person name="Yu D."/>
        </authorList>
    </citation>
    <scope>NUCLEOTIDE SEQUENCE [LARGE SCALE GENOMIC DNA]</scope>
    <source>
        <tissue evidence="1">Leaf</tissue>
    </source>
</reference>
<dbReference type="EMBL" id="JARKNE010000012">
    <property type="protein sequence ID" value="KAK5774670.1"/>
    <property type="molecule type" value="Genomic_DNA"/>
</dbReference>
<comment type="caution">
    <text evidence="1">The sequence shown here is derived from an EMBL/GenBank/DDBJ whole genome shotgun (WGS) entry which is preliminary data.</text>
</comment>
<proteinExistence type="predicted"/>
<evidence type="ECO:0000313" key="2">
    <source>
        <dbReference type="Proteomes" id="UP001358586"/>
    </source>
</evidence>
<keyword evidence="2" id="KW-1185">Reference proteome</keyword>
<accession>A0ABR0ML59</accession>